<evidence type="ECO:0000313" key="2">
    <source>
        <dbReference type="Proteomes" id="UP000663846"/>
    </source>
</evidence>
<dbReference type="Proteomes" id="UP000663846">
    <property type="component" value="Unassembled WGS sequence"/>
</dbReference>
<evidence type="ECO:0000313" key="1">
    <source>
        <dbReference type="EMBL" id="CAE6452745.1"/>
    </source>
</evidence>
<accession>A0A8H3GJ63</accession>
<comment type="caution">
    <text evidence="1">The sequence shown here is derived from an EMBL/GenBank/DDBJ whole genome shotgun (WGS) entry which is preliminary data.</text>
</comment>
<dbReference type="EMBL" id="CAJMWS010000583">
    <property type="protein sequence ID" value="CAE6452745.1"/>
    <property type="molecule type" value="Genomic_DNA"/>
</dbReference>
<gene>
    <name evidence="1" type="ORF">RDB_LOCUS147951</name>
</gene>
<reference evidence="1" key="1">
    <citation type="submission" date="2021-01" db="EMBL/GenBank/DDBJ databases">
        <authorList>
            <person name="Kaushik A."/>
        </authorList>
    </citation>
    <scope>NUCLEOTIDE SEQUENCE</scope>
    <source>
        <strain evidence="1">AG1-1C</strain>
    </source>
</reference>
<organism evidence="1 2">
    <name type="scientific">Rhizoctonia solani</name>
    <dbReference type="NCBI Taxonomy" id="456999"/>
    <lineage>
        <taxon>Eukaryota</taxon>
        <taxon>Fungi</taxon>
        <taxon>Dikarya</taxon>
        <taxon>Basidiomycota</taxon>
        <taxon>Agaricomycotina</taxon>
        <taxon>Agaricomycetes</taxon>
        <taxon>Cantharellales</taxon>
        <taxon>Ceratobasidiaceae</taxon>
        <taxon>Rhizoctonia</taxon>
    </lineage>
</organism>
<name>A0A8H3GJ63_9AGAM</name>
<proteinExistence type="predicted"/>
<protein>
    <submittedName>
        <fullName evidence="1">Uncharacterized protein</fullName>
    </submittedName>
</protein>
<dbReference type="AlphaFoldDB" id="A0A8H3GJ63"/>
<sequence>MCRTFRVNPRLMVRAFPVDILVFQAQYFGLGMFSNDVEHTDQWEQGAFDWNLHLANAWVKELARILHSYVGSDQPNISGALAFLNLALPLHVWRGCLLTCVGKAIGERVLETVKPGKKVTVRLGGKDVEQGPQEWTVDQFQRHILQRIKKHSRRVENVLLAQESVVETGITSAMSDIWAALPRDPVD</sequence>